<evidence type="ECO:0000259" key="1">
    <source>
        <dbReference type="Pfam" id="PF24859"/>
    </source>
</evidence>
<organism evidence="2 3">
    <name type="scientific">Pseudodesulfovibrio portus</name>
    <dbReference type="NCBI Taxonomy" id="231439"/>
    <lineage>
        <taxon>Bacteria</taxon>
        <taxon>Pseudomonadati</taxon>
        <taxon>Thermodesulfobacteriota</taxon>
        <taxon>Desulfovibrionia</taxon>
        <taxon>Desulfovibrionales</taxon>
        <taxon>Desulfovibrionaceae</taxon>
    </lineage>
</organism>
<gene>
    <name evidence="2" type="ORF">JCM14722_10380</name>
</gene>
<dbReference type="PANTHER" id="PTHR37689:SF1">
    <property type="entry name" value="PROTEIN FDHE"/>
    <property type="match status" value="1"/>
</dbReference>
<feature type="domain" description="FdhE central" evidence="1">
    <location>
        <begin position="176"/>
        <end position="222"/>
    </location>
</feature>
<dbReference type="Proteomes" id="UP001061361">
    <property type="component" value="Chromosome"/>
</dbReference>
<proteinExistence type="predicted"/>
<dbReference type="Pfam" id="PF24859">
    <property type="entry name" value="FdhE_central"/>
    <property type="match status" value="1"/>
</dbReference>
<dbReference type="CDD" id="cd16341">
    <property type="entry name" value="FdhE"/>
    <property type="match status" value="1"/>
</dbReference>
<dbReference type="InterPro" id="IPR024064">
    <property type="entry name" value="FdhE-like_sf"/>
</dbReference>
<dbReference type="PANTHER" id="PTHR37689">
    <property type="entry name" value="PROTEIN FDHE"/>
    <property type="match status" value="1"/>
</dbReference>
<dbReference type="SUPFAM" id="SSF144020">
    <property type="entry name" value="FdhE-like"/>
    <property type="match status" value="1"/>
</dbReference>
<dbReference type="EMBL" id="AP026708">
    <property type="protein sequence ID" value="BDQ33496.1"/>
    <property type="molecule type" value="Genomic_DNA"/>
</dbReference>
<evidence type="ECO:0000313" key="3">
    <source>
        <dbReference type="Proteomes" id="UP001061361"/>
    </source>
</evidence>
<reference evidence="2" key="1">
    <citation type="submission" date="2022-08" db="EMBL/GenBank/DDBJ databases">
        <title>Genome Sequence of the sulphate-reducing bacterium, Pseudodesulfovibrio portus JCM14722.</title>
        <authorList>
            <person name="Kondo R."/>
            <person name="Kataoka T."/>
        </authorList>
    </citation>
    <scope>NUCLEOTIDE SEQUENCE</scope>
    <source>
        <strain evidence="2">JCM 14722</strain>
    </source>
</reference>
<dbReference type="RefSeq" id="WP_264983551.1">
    <property type="nucleotide sequence ID" value="NZ_AP026708.1"/>
</dbReference>
<dbReference type="Gene3D" id="3.90.1670.10">
    <property type="entry name" value="FdhE-like domain"/>
    <property type="match status" value="1"/>
</dbReference>
<name>A0ABM8AQB1_9BACT</name>
<sequence>MKTASAQKIVDSTLESIKKRVPAYSELADRFGPLFLTKGKVRDDLLDKLPDPPAVDTARLVAGVPLLIDEDLSLWVEAMEASRDELLPEVIEVLRLEADAAKALQGHLADPVNLVGLAQARIEGNWKHFENTSVQLGIGHSPSLLYISETVFGPVLCAMVDGMGKSLSDITWDRGYCPVCGSSPSISYLSPKEVSDLDHLVGGGGKKYLHCSLCGHDWRYRRNACVACGNDENDSREIFYVDDIRYERIEACHKCGKYCLNVDLREFEPHPHLDVVQMGLIHLDIFARNNELVPVTPTLWNAAD</sequence>
<evidence type="ECO:0000313" key="2">
    <source>
        <dbReference type="EMBL" id="BDQ33496.1"/>
    </source>
</evidence>
<dbReference type="InterPro" id="IPR056797">
    <property type="entry name" value="FdhE_central"/>
</dbReference>
<keyword evidence="3" id="KW-1185">Reference proteome</keyword>
<dbReference type="InterPro" id="IPR006452">
    <property type="entry name" value="Formate_DH_accessory"/>
</dbReference>
<accession>A0ABM8AQB1</accession>
<protein>
    <submittedName>
        <fullName evidence="2">Formate dehydrogenase formation protein FdhE</fullName>
    </submittedName>
</protein>